<evidence type="ECO:0000259" key="8">
    <source>
        <dbReference type="PROSITE" id="PS50928"/>
    </source>
</evidence>
<feature type="transmembrane region" description="Helical" evidence="7">
    <location>
        <begin position="19"/>
        <end position="41"/>
    </location>
</feature>
<dbReference type="CDD" id="cd06261">
    <property type="entry name" value="TM_PBP2"/>
    <property type="match status" value="1"/>
</dbReference>
<feature type="transmembrane region" description="Helical" evidence="7">
    <location>
        <begin position="72"/>
        <end position="101"/>
    </location>
</feature>
<feature type="transmembrane region" description="Helical" evidence="7">
    <location>
        <begin position="113"/>
        <end position="135"/>
    </location>
</feature>
<evidence type="ECO:0000256" key="3">
    <source>
        <dbReference type="ARBA" id="ARBA00022475"/>
    </source>
</evidence>
<dbReference type="InterPro" id="IPR043429">
    <property type="entry name" value="ArtM/GltK/GlnP/TcyL/YhdX-like"/>
</dbReference>
<dbReference type="Pfam" id="PF00528">
    <property type="entry name" value="BPD_transp_1"/>
    <property type="match status" value="1"/>
</dbReference>
<dbReference type="Gene3D" id="1.10.3720.10">
    <property type="entry name" value="MetI-like"/>
    <property type="match status" value="1"/>
</dbReference>
<dbReference type="PANTHER" id="PTHR30614">
    <property type="entry name" value="MEMBRANE COMPONENT OF AMINO ACID ABC TRANSPORTER"/>
    <property type="match status" value="1"/>
</dbReference>
<evidence type="ECO:0000256" key="7">
    <source>
        <dbReference type="RuleBase" id="RU363032"/>
    </source>
</evidence>
<organism evidence="9 10">
    <name type="scientific">Glaciihabitans arcticus</name>
    <dbReference type="NCBI Taxonomy" id="2668039"/>
    <lineage>
        <taxon>Bacteria</taxon>
        <taxon>Bacillati</taxon>
        <taxon>Actinomycetota</taxon>
        <taxon>Actinomycetes</taxon>
        <taxon>Micrococcales</taxon>
        <taxon>Microbacteriaceae</taxon>
        <taxon>Glaciihabitans</taxon>
    </lineage>
</organism>
<sequence>MTSVLFDVPGPKARLRSRIISIVGTIAIAVGLVVLVMVLAAPRTTAAGAVIPGMFDPIRWDIILDGRMWNAIIFRGLAATLRMAAAAAVLAILIGILFSFGRTARSRWIRVPVAVLLEFFRGMPVLLLMFFTLLVFGTGQYWAGVAGLAVYNGAIIGEALRSGIQSLPRGQRESGLAIGLTPVQTRMMIEFPQAFRQMLPIIIAQLVVLLKDTSLAFIIGYQELINIGVRQLQNTYGNRYFFTLFFVVLVVYLTVNLLLSWLARIIARRTSGGYVSRWRRKETDPGLAVVRAPDAGMGGGMSGTGGGGPA</sequence>
<keyword evidence="2 7" id="KW-0813">Transport</keyword>
<feature type="transmembrane region" description="Helical" evidence="7">
    <location>
        <begin position="240"/>
        <end position="259"/>
    </location>
</feature>
<dbReference type="GO" id="GO:0043190">
    <property type="term" value="C:ATP-binding cassette (ABC) transporter complex"/>
    <property type="evidence" value="ECO:0007669"/>
    <property type="project" value="InterPro"/>
</dbReference>
<protein>
    <submittedName>
        <fullName evidence="9">Amino acid ABC transporter permease</fullName>
    </submittedName>
</protein>
<dbReference type="InterPro" id="IPR035906">
    <property type="entry name" value="MetI-like_sf"/>
</dbReference>
<feature type="domain" description="ABC transmembrane type-1" evidence="8">
    <location>
        <begin position="77"/>
        <end position="263"/>
    </location>
</feature>
<evidence type="ECO:0000313" key="10">
    <source>
        <dbReference type="Proteomes" id="UP000294194"/>
    </source>
</evidence>
<evidence type="ECO:0000256" key="2">
    <source>
        <dbReference type="ARBA" id="ARBA00022448"/>
    </source>
</evidence>
<evidence type="ECO:0000256" key="1">
    <source>
        <dbReference type="ARBA" id="ARBA00004651"/>
    </source>
</evidence>
<accession>A0A4Q9GN75</accession>
<dbReference type="GO" id="GO:0006865">
    <property type="term" value="P:amino acid transport"/>
    <property type="evidence" value="ECO:0007669"/>
    <property type="project" value="TreeGrafter"/>
</dbReference>
<dbReference type="SUPFAM" id="SSF161098">
    <property type="entry name" value="MetI-like"/>
    <property type="match status" value="1"/>
</dbReference>
<proteinExistence type="inferred from homology"/>
<evidence type="ECO:0000313" key="9">
    <source>
        <dbReference type="EMBL" id="TBN56141.1"/>
    </source>
</evidence>
<evidence type="ECO:0000256" key="4">
    <source>
        <dbReference type="ARBA" id="ARBA00022692"/>
    </source>
</evidence>
<evidence type="ECO:0000256" key="6">
    <source>
        <dbReference type="ARBA" id="ARBA00023136"/>
    </source>
</evidence>
<dbReference type="InterPro" id="IPR010065">
    <property type="entry name" value="AA_ABC_transptr_permease_3TM"/>
</dbReference>
<keyword evidence="4 7" id="KW-0812">Transmembrane</keyword>
<dbReference type="Proteomes" id="UP000294194">
    <property type="component" value="Unassembled WGS sequence"/>
</dbReference>
<keyword evidence="10" id="KW-1185">Reference proteome</keyword>
<dbReference type="EMBL" id="SISG01000001">
    <property type="protein sequence ID" value="TBN56141.1"/>
    <property type="molecule type" value="Genomic_DNA"/>
</dbReference>
<comment type="similarity">
    <text evidence="7">Belongs to the binding-protein-dependent transport system permease family.</text>
</comment>
<feature type="transmembrane region" description="Helical" evidence="7">
    <location>
        <begin position="198"/>
        <end position="220"/>
    </location>
</feature>
<dbReference type="RefSeq" id="WP_130980251.1">
    <property type="nucleotide sequence ID" value="NZ_SISG01000001.1"/>
</dbReference>
<dbReference type="GO" id="GO:0022857">
    <property type="term" value="F:transmembrane transporter activity"/>
    <property type="evidence" value="ECO:0007669"/>
    <property type="project" value="InterPro"/>
</dbReference>
<dbReference type="AlphaFoldDB" id="A0A4Q9GN75"/>
<reference evidence="10" key="1">
    <citation type="submission" date="2019-02" db="EMBL/GenBank/DDBJ databases">
        <title>Glaciihabitans arcticus sp. nov., a psychrotolerant bacterium isolated from polar soil.</title>
        <authorList>
            <person name="Dahal R.H."/>
        </authorList>
    </citation>
    <scope>NUCLEOTIDE SEQUENCE [LARGE SCALE GENOMIC DNA]</scope>
    <source>
        <strain evidence="10">RP-3-7</strain>
    </source>
</reference>
<name>A0A4Q9GN75_9MICO</name>
<comment type="subcellular location">
    <subcellularLocation>
        <location evidence="1 7">Cell membrane</location>
        <topology evidence="1 7">Multi-pass membrane protein</topology>
    </subcellularLocation>
</comment>
<evidence type="ECO:0000256" key="5">
    <source>
        <dbReference type="ARBA" id="ARBA00022989"/>
    </source>
</evidence>
<comment type="caution">
    <text evidence="9">The sequence shown here is derived from an EMBL/GenBank/DDBJ whole genome shotgun (WGS) entry which is preliminary data.</text>
</comment>
<keyword evidence="5 7" id="KW-1133">Transmembrane helix</keyword>
<dbReference type="PANTHER" id="PTHR30614:SF21">
    <property type="entry name" value="AMINO ACID ABC TRANSPORTER PERMEASE"/>
    <property type="match status" value="1"/>
</dbReference>
<keyword evidence="6 7" id="KW-0472">Membrane</keyword>
<dbReference type="InterPro" id="IPR000515">
    <property type="entry name" value="MetI-like"/>
</dbReference>
<dbReference type="NCBIfam" id="TIGR01726">
    <property type="entry name" value="HEQRo_perm_3TM"/>
    <property type="match status" value="1"/>
</dbReference>
<dbReference type="PROSITE" id="PS50928">
    <property type="entry name" value="ABC_TM1"/>
    <property type="match status" value="1"/>
</dbReference>
<gene>
    <name evidence="9" type="ORF">EYE40_01315</name>
</gene>
<keyword evidence="3" id="KW-1003">Cell membrane</keyword>